<organism evidence="3 4">
    <name type="scientific">Rubripirellula lacrimiformis</name>
    <dbReference type="NCBI Taxonomy" id="1930273"/>
    <lineage>
        <taxon>Bacteria</taxon>
        <taxon>Pseudomonadati</taxon>
        <taxon>Planctomycetota</taxon>
        <taxon>Planctomycetia</taxon>
        <taxon>Pirellulales</taxon>
        <taxon>Pirellulaceae</taxon>
        <taxon>Rubripirellula</taxon>
    </lineage>
</organism>
<dbReference type="AlphaFoldDB" id="A0A517NHS9"/>
<dbReference type="RefSeq" id="WP_145173665.1">
    <property type="nucleotide sequence ID" value="NZ_CP036525.1"/>
</dbReference>
<proteinExistence type="predicted"/>
<evidence type="ECO:0000256" key="2">
    <source>
        <dbReference type="SAM" id="SignalP"/>
    </source>
</evidence>
<sequence length="576" mass="64354" precursor="true">MKYVISNLYLVAFWLLSPLAIAQTTTWDGQHKTANVDVTVVYFVPQDRTPLPDWRQRVDYFCRRIEWFHQREFGVQSTLKTEVLSQPFVSEDATAKLRQGDANAIFFRTLGQVDRRLQFAQKESDRFRILLVLSDINWQPLDDFFRLKPDASGQFVFDGNLNGGQHFPGAAAGGSRAVYLADRGIGWGLVSGDGWRVPCRGSDCVVYHEGCGHTVGLPHPEPGNGSVMSMGQYRGWINESWLDKEQKSRLQWQPQEPPSNPQLELFTKFTAIPEPMVPVPGQSVQLKLTWPQHAKVKSLRVRVQTAIDAAWIEIPQSESVSAPATADLGSFDRATPVSYRIDAELDSGEQAELWGYFQVRSDPDVPPQPTQLSMDLNPSRDRTDATGDGVVPSVSKLSDETDLLSTMDLDSAWQNGKWTMAEGRLISPKAYGARIQLPASPPRHYRLCVIVEPLDPPTGLLLGQKMGDHRFAALLGYGAGEAAQSALENVDGQNVGNETTLGGQLFRQGRLSQIVVTVRDRHVQIDVDGQRVIDWTGESSRLSLGDYWATPDKTKLFLGAYDCRYRFHRVSVTPIR</sequence>
<reference evidence="3 4" key="1">
    <citation type="submission" date="2019-02" db="EMBL/GenBank/DDBJ databases">
        <title>Deep-cultivation of Planctomycetes and their phenomic and genomic characterization uncovers novel biology.</title>
        <authorList>
            <person name="Wiegand S."/>
            <person name="Jogler M."/>
            <person name="Boedeker C."/>
            <person name="Pinto D."/>
            <person name="Vollmers J."/>
            <person name="Rivas-Marin E."/>
            <person name="Kohn T."/>
            <person name="Peeters S.H."/>
            <person name="Heuer A."/>
            <person name="Rast P."/>
            <person name="Oberbeckmann S."/>
            <person name="Bunk B."/>
            <person name="Jeske O."/>
            <person name="Meyerdierks A."/>
            <person name="Storesund J.E."/>
            <person name="Kallscheuer N."/>
            <person name="Luecker S."/>
            <person name="Lage O.M."/>
            <person name="Pohl T."/>
            <person name="Merkel B.J."/>
            <person name="Hornburger P."/>
            <person name="Mueller R.-W."/>
            <person name="Bruemmer F."/>
            <person name="Labrenz M."/>
            <person name="Spormann A.M."/>
            <person name="Op den Camp H."/>
            <person name="Overmann J."/>
            <person name="Amann R."/>
            <person name="Jetten M.S.M."/>
            <person name="Mascher T."/>
            <person name="Medema M.H."/>
            <person name="Devos D.P."/>
            <person name="Kaster A.-K."/>
            <person name="Ovreas L."/>
            <person name="Rohde M."/>
            <person name="Galperin M.Y."/>
            <person name="Jogler C."/>
        </authorList>
    </citation>
    <scope>NUCLEOTIDE SEQUENCE [LARGE SCALE GENOMIC DNA]</scope>
    <source>
        <strain evidence="3 4">K22_7</strain>
    </source>
</reference>
<name>A0A517NHS9_9BACT</name>
<dbReference type="Proteomes" id="UP000318538">
    <property type="component" value="Chromosome"/>
</dbReference>
<evidence type="ECO:0000313" key="4">
    <source>
        <dbReference type="Proteomes" id="UP000318538"/>
    </source>
</evidence>
<dbReference type="KEGG" id="rlc:K227x_51050"/>
<evidence type="ECO:0000256" key="1">
    <source>
        <dbReference type="SAM" id="MobiDB-lite"/>
    </source>
</evidence>
<feature type="signal peptide" evidence="2">
    <location>
        <begin position="1"/>
        <end position="22"/>
    </location>
</feature>
<accession>A0A517NHS9</accession>
<keyword evidence="2" id="KW-0732">Signal</keyword>
<protein>
    <submittedName>
        <fullName evidence="3">Uncharacterized protein</fullName>
    </submittedName>
</protein>
<dbReference type="OrthoDB" id="241985at2"/>
<feature type="chain" id="PRO_5021971032" evidence="2">
    <location>
        <begin position="23"/>
        <end position="576"/>
    </location>
</feature>
<evidence type="ECO:0000313" key="3">
    <source>
        <dbReference type="EMBL" id="QDT06689.1"/>
    </source>
</evidence>
<keyword evidence="4" id="KW-1185">Reference proteome</keyword>
<gene>
    <name evidence="3" type="ORF">K227x_51050</name>
</gene>
<feature type="region of interest" description="Disordered" evidence="1">
    <location>
        <begin position="364"/>
        <end position="394"/>
    </location>
</feature>
<dbReference type="EMBL" id="CP036525">
    <property type="protein sequence ID" value="QDT06689.1"/>
    <property type="molecule type" value="Genomic_DNA"/>
</dbReference>